<sequence length="363" mass="40524">MVQTVAGSFKQQVLDAHNSCRQKHGTPPLQWSDALAQQAQSWADKIAKKGKFEHSPSKLRKGQGENIACAGGKELTGEDAVKMWYDEIKDFNFKNVKYNSKCGHFSQMVWVSTTEIGAGKGTAKNGMQFVVCRYNPAGNMLSEFKNNVKPPGAPASTAPPPKQQAAAAPPKTQPQPKPIKSQPIQKSKPKTQIVEKPKPVKVVKKKADQKPKTKLKNVEQPIIPTRTQVVHAAPPQMNRKTMVLKSEKNFYKKTTTTITNNNNIEPTITTDQPIKVKQNQRAPPKSNVKVTEKHIRYDSTLKQSSGNKVIYVMDYITEVKEVKPKCSTVQVKNIGKEAKVAMWKTKEYLKIGHSYTIMHHCLS</sequence>
<evidence type="ECO:0000313" key="3">
    <source>
        <dbReference type="EnsemblMetazoa" id="CLYHEMP009835.1"/>
    </source>
</evidence>
<evidence type="ECO:0000313" key="4">
    <source>
        <dbReference type="Proteomes" id="UP000594262"/>
    </source>
</evidence>
<dbReference type="PANTHER" id="PTHR10334">
    <property type="entry name" value="CYSTEINE-RICH SECRETORY PROTEIN-RELATED"/>
    <property type="match status" value="1"/>
</dbReference>
<feature type="compositionally biased region" description="Pro residues" evidence="1">
    <location>
        <begin position="151"/>
        <end position="162"/>
    </location>
</feature>
<name>A0A7M5V1S2_9CNID</name>
<feature type="region of interest" description="Disordered" evidence="1">
    <location>
        <begin position="143"/>
        <end position="215"/>
    </location>
</feature>
<organism evidence="3 4">
    <name type="scientific">Clytia hemisphaerica</name>
    <dbReference type="NCBI Taxonomy" id="252671"/>
    <lineage>
        <taxon>Eukaryota</taxon>
        <taxon>Metazoa</taxon>
        <taxon>Cnidaria</taxon>
        <taxon>Hydrozoa</taxon>
        <taxon>Hydroidolina</taxon>
        <taxon>Leptothecata</taxon>
        <taxon>Obeliida</taxon>
        <taxon>Clytiidae</taxon>
        <taxon>Clytia</taxon>
    </lineage>
</organism>
<dbReference type="InterPro" id="IPR014044">
    <property type="entry name" value="CAP_dom"/>
</dbReference>
<reference evidence="3" key="1">
    <citation type="submission" date="2021-01" db="UniProtKB">
        <authorList>
            <consortium name="EnsemblMetazoa"/>
        </authorList>
    </citation>
    <scope>IDENTIFICATION</scope>
</reference>
<protein>
    <recommendedName>
        <fullName evidence="2">SCP domain-containing protein</fullName>
    </recommendedName>
</protein>
<dbReference type="InterPro" id="IPR018244">
    <property type="entry name" value="Allrgn_V5/Tpx1_CS"/>
</dbReference>
<keyword evidence="4" id="KW-1185">Reference proteome</keyword>
<proteinExistence type="predicted"/>
<dbReference type="EnsemblMetazoa" id="CLYHEMT009835.1">
    <property type="protein sequence ID" value="CLYHEMP009835.1"/>
    <property type="gene ID" value="CLYHEMG009835"/>
</dbReference>
<feature type="domain" description="SCP" evidence="2">
    <location>
        <begin position="8"/>
        <end position="142"/>
    </location>
</feature>
<dbReference type="OrthoDB" id="337038at2759"/>
<dbReference type="SUPFAM" id="SSF55797">
    <property type="entry name" value="PR-1-like"/>
    <property type="match status" value="1"/>
</dbReference>
<dbReference type="AlphaFoldDB" id="A0A7M5V1S2"/>
<dbReference type="Pfam" id="PF00188">
    <property type="entry name" value="CAP"/>
    <property type="match status" value="1"/>
</dbReference>
<dbReference type="RefSeq" id="XP_066915517.1">
    <property type="nucleotide sequence ID" value="XM_067059416.1"/>
</dbReference>
<feature type="compositionally biased region" description="Low complexity" evidence="1">
    <location>
        <begin position="178"/>
        <end position="192"/>
    </location>
</feature>
<dbReference type="PRINTS" id="PR00837">
    <property type="entry name" value="V5TPXLIKE"/>
</dbReference>
<dbReference type="Proteomes" id="UP000594262">
    <property type="component" value="Unplaced"/>
</dbReference>
<dbReference type="SMART" id="SM00198">
    <property type="entry name" value="SCP"/>
    <property type="match status" value="1"/>
</dbReference>
<dbReference type="InterPro" id="IPR035940">
    <property type="entry name" value="CAP_sf"/>
</dbReference>
<dbReference type="InterPro" id="IPR034113">
    <property type="entry name" value="SCP_GAPR1-like"/>
</dbReference>
<dbReference type="CDD" id="cd05382">
    <property type="entry name" value="CAP_GAPR1-like"/>
    <property type="match status" value="1"/>
</dbReference>
<dbReference type="PROSITE" id="PS01010">
    <property type="entry name" value="CRISP_2"/>
    <property type="match status" value="1"/>
</dbReference>
<dbReference type="PROSITE" id="PS01009">
    <property type="entry name" value="CRISP_1"/>
    <property type="match status" value="1"/>
</dbReference>
<evidence type="ECO:0000256" key="1">
    <source>
        <dbReference type="SAM" id="MobiDB-lite"/>
    </source>
</evidence>
<evidence type="ECO:0000259" key="2">
    <source>
        <dbReference type="SMART" id="SM00198"/>
    </source>
</evidence>
<accession>A0A7M5V1S2</accession>
<dbReference type="GO" id="GO:0005576">
    <property type="term" value="C:extracellular region"/>
    <property type="evidence" value="ECO:0007669"/>
    <property type="project" value="InterPro"/>
</dbReference>
<dbReference type="InterPro" id="IPR001283">
    <property type="entry name" value="CRISP-related"/>
</dbReference>
<dbReference type="GeneID" id="136802655"/>
<dbReference type="FunFam" id="3.40.33.10:FF:000002">
    <property type="entry name" value="Golgi-associated plant pathogenesis-related protein 1"/>
    <property type="match status" value="1"/>
</dbReference>
<dbReference type="Gene3D" id="3.40.33.10">
    <property type="entry name" value="CAP"/>
    <property type="match status" value="1"/>
</dbReference>